<gene>
    <name evidence="2" type="ORF">ESP70_000075</name>
</gene>
<organism evidence="2 3">
    <name type="scientific">Aeromicrobium ginsengisoli</name>
    <dbReference type="NCBI Taxonomy" id="363867"/>
    <lineage>
        <taxon>Bacteria</taxon>
        <taxon>Bacillati</taxon>
        <taxon>Actinomycetota</taxon>
        <taxon>Actinomycetes</taxon>
        <taxon>Propionibacteriales</taxon>
        <taxon>Nocardioidaceae</taxon>
        <taxon>Aeromicrobium</taxon>
    </lineage>
</organism>
<sequence>MSNELGLSLMLGPPLIIVALIVTFRVLGPGRPTSTTPVSVPADMSRARLDVAQSVASGMLAGQVVEDETLAEVMALKDQRRPTHAVKLLRQRTGLELGDAKRLVDRLP</sequence>
<dbReference type="InterPro" id="IPR014719">
    <property type="entry name" value="Ribosomal_bL12_C/ClpS-like"/>
</dbReference>
<dbReference type="OrthoDB" id="3298842at2"/>
<evidence type="ECO:0000313" key="2">
    <source>
        <dbReference type="EMBL" id="KAA1399210.1"/>
    </source>
</evidence>
<name>A0A5M4FGK6_9ACTN</name>
<feature type="transmembrane region" description="Helical" evidence="1">
    <location>
        <begin position="6"/>
        <end position="27"/>
    </location>
</feature>
<protein>
    <recommendedName>
        <fullName evidence="4">Ribosomal protein L7/L12 C-terminal domain-containing protein</fullName>
    </recommendedName>
</protein>
<reference evidence="2" key="1">
    <citation type="submission" date="2019-09" db="EMBL/GenBank/DDBJ databases">
        <authorList>
            <person name="Li J."/>
        </authorList>
    </citation>
    <scope>NUCLEOTIDE SEQUENCE [LARGE SCALE GENOMIC DNA]</scope>
    <source>
        <strain evidence="2">JCM 14732</strain>
    </source>
</reference>
<comment type="caution">
    <text evidence="2">The sequence shown here is derived from an EMBL/GenBank/DDBJ whole genome shotgun (WGS) entry which is preliminary data.</text>
</comment>
<keyword evidence="1" id="KW-1133">Transmembrane helix</keyword>
<evidence type="ECO:0000313" key="3">
    <source>
        <dbReference type="Proteomes" id="UP000380867"/>
    </source>
</evidence>
<dbReference type="Gene3D" id="3.30.1390.10">
    <property type="match status" value="1"/>
</dbReference>
<keyword evidence="1" id="KW-0812">Transmembrane</keyword>
<dbReference type="EMBL" id="SDPQ02000001">
    <property type="protein sequence ID" value="KAA1399210.1"/>
    <property type="molecule type" value="Genomic_DNA"/>
</dbReference>
<keyword evidence="3" id="KW-1185">Reference proteome</keyword>
<dbReference type="Proteomes" id="UP000380867">
    <property type="component" value="Unassembled WGS sequence"/>
</dbReference>
<dbReference type="AlphaFoldDB" id="A0A5M4FGK6"/>
<keyword evidence="1" id="KW-0472">Membrane</keyword>
<proteinExistence type="predicted"/>
<dbReference type="RefSeq" id="WP_149687364.1">
    <property type="nucleotide sequence ID" value="NZ_SDPQ02000001.1"/>
</dbReference>
<accession>A0A5M4FGK6</accession>
<evidence type="ECO:0008006" key="4">
    <source>
        <dbReference type="Google" id="ProtNLM"/>
    </source>
</evidence>
<evidence type="ECO:0000256" key="1">
    <source>
        <dbReference type="SAM" id="Phobius"/>
    </source>
</evidence>